<accession>A0A0U2ZBV7</accession>
<evidence type="ECO:0000313" key="4">
    <source>
        <dbReference type="Proteomes" id="UP000067683"/>
    </source>
</evidence>
<dbReference type="InterPro" id="IPR019454">
    <property type="entry name" value="Lipoprot_YkyA-like"/>
</dbReference>
<proteinExistence type="predicted"/>
<evidence type="ECO:0000256" key="1">
    <source>
        <dbReference type="SAM" id="Coils"/>
    </source>
</evidence>
<dbReference type="EMBL" id="CP013659">
    <property type="protein sequence ID" value="ALS76756.1"/>
    <property type="molecule type" value="Genomic_DNA"/>
</dbReference>
<sequence length="214" mass="24539">MKKIAIATVLTGTLFLSACSGASTEEQLNEILETTFEEEAEYRDVQSELQSREQNEQEIFESIMALTKEQQAEVEEKSQEAIASADERLDLLETERESMQSAAEEFDGIDELIEETEEEAVKSDLQALKERMDERFAKHGEFTDAYQTLIEHQKELYAMVAEEDMDLATLQDKTNEVNEQNELVQEAVTAFNEQTEQFNELKNETIEKMNAEND</sequence>
<feature type="coiled-coil region" evidence="1">
    <location>
        <begin position="167"/>
        <end position="204"/>
    </location>
</feature>
<dbReference type="RefSeq" id="WP_058383457.1">
    <property type="nucleotide sequence ID" value="NZ_CP013659.2"/>
</dbReference>
<feature type="signal peptide" evidence="2">
    <location>
        <begin position="1"/>
        <end position="22"/>
    </location>
</feature>
<dbReference type="Pfam" id="PF10368">
    <property type="entry name" value="YkyA"/>
    <property type="match status" value="1"/>
</dbReference>
<feature type="chain" id="PRO_5039713470" description="Cell-wall binding lipoprotein" evidence="2">
    <location>
        <begin position="23"/>
        <end position="214"/>
    </location>
</feature>
<dbReference type="PROSITE" id="PS51257">
    <property type="entry name" value="PROKAR_LIPOPROTEIN"/>
    <property type="match status" value="1"/>
</dbReference>
<keyword evidence="4" id="KW-1185">Reference proteome</keyword>
<dbReference type="AlphaFoldDB" id="A0A0U2ZBV7"/>
<organism evidence="3 4">
    <name type="scientific">Planococcus rifietoensis</name>
    <dbReference type="NCBI Taxonomy" id="200991"/>
    <lineage>
        <taxon>Bacteria</taxon>
        <taxon>Bacillati</taxon>
        <taxon>Bacillota</taxon>
        <taxon>Bacilli</taxon>
        <taxon>Bacillales</taxon>
        <taxon>Caryophanaceae</taxon>
        <taxon>Planococcus</taxon>
    </lineage>
</organism>
<protein>
    <recommendedName>
        <fullName evidence="5">Cell-wall binding lipoprotein</fullName>
    </recommendedName>
</protein>
<dbReference type="SUPFAM" id="SSF140423">
    <property type="entry name" value="MW0975(SA0943)-like"/>
    <property type="match status" value="1"/>
</dbReference>
<dbReference type="Gene3D" id="1.20.120.570">
    <property type="entry name" value="YkyA-like"/>
    <property type="match status" value="1"/>
</dbReference>
<evidence type="ECO:0000256" key="2">
    <source>
        <dbReference type="SAM" id="SignalP"/>
    </source>
</evidence>
<dbReference type="STRING" id="200991.AUC31_16725"/>
<gene>
    <name evidence="3" type="ORF">AUC31_16725</name>
</gene>
<reference evidence="3" key="1">
    <citation type="submission" date="2016-01" db="EMBL/GenBank/DDBJ databases">
        <title>Complete genome of Planococcus rifietoensis type strain M8.</title>
        <authorList>
            <person name="See-Too W.S."/>
        </authorList>
    </citation>
    <scope>NUCLEOTIDE SEQUENCE [LARGE SCALE GENOMIC DNA]</scope>
    <source>
        <strain evidence="3">M8</strain>
    </source>
</reference>
<dbReference type="Proteomes" id="UP000067683">
    <property type="component" value="Chromosome"/>
</dbReference>
<keyword evidence="1" id="KW-0175">Coiled coil</keyword>
<name>A0A0U2ZBV7_9BACL</name>
<dbReference type="KEGG" id="prt:AUC31_16725"/>
<feature type="coiled-coil region" evidence="1">
    <location>
        <begin position="75"/>
        <end position="119"/>
    </location>
</feature>
<keyword evidence="2" id="KW-0732">Signal</keyword>
<evidence type="ECO:0008006" key="5">
    <source>
        <dbReference type="Google" id="ProtNLM"/>
    </source>
</evidence>
<dbReference type="InterPro" id="IPR036785">
    <property type="entry name" value="YkyA-like_sf"/>
</dbReference>
<evidence type="ECO:0000313" key="3">
    <source>
        <dbReference type="EMBL" id="ALS76756.1"/>
    </source>
</evidence>